<comment type="caution">
    <text evidence="3">The sequence shown here is derived from an EMBL/GenBank/DDBJ whole genome shotgun (WGS) entry which is preliminary data.</text>
</comment>
<dbReference type="SUPFAM" id="SSF55008">
    <property type="entry name" value="HMA, heavy metal-associated domain"/>
    <property type="match status" value="1"/>
</dbReference>
<dbReference type="EMBL" id="NOXX01000215">
    <property type="protein sequence ID" value="OYQ42223.1"/>
    <property type="molecule type" value="Genomic_DNA"/>
</dbReference>
<organism evidence="3 4">
    <name type="scientific">Flavobacterium aurantiibacter</name>
    <dbReference type="NCBI Taxonomy" id="2023067"/>
    <lineage>
        <taxon>Bacteria</taxon>
        <taxon>Pseudomonadati</taxon>
        <taxon>Bacteroidota</taxon>
        <taxon>Flavobacteriia</taxon>
        <taxon>Flavobacteriales</taxon>
        <taxon>Flavobacteriaceae</taxon>
        <taxon>Flavobacterium</taxon>
    </lineage>
</organism>
<dbReference type="PROSITE" id="PS50846">
    <property type="entry name" value="HMA_2"/>
    <property type="match status" value="1"/>
</dbReference>
<dbReference type="InterPro" id="IPR006121">
    <property type="entry name" value="HMA_dom"/>
</dbReference>
<dbReference type="RefSeq" id="WP_094487019.1">
    <property type="nucleotide sequence ID" value="NZ_NOXX01000215.1"/>
</dbReference>
<dbReference type="AlphaFoldDB" id="A0A255ZL13"/>
<evidence type="ECO:0000313" key="3">
    <source>
        <dbReference type="EMBL" id="OYQ42223.1"/>
    </source>
</evidence>
<name>A0A255ZL13_9FLAO</name>
<dbReference type="GO" id="GO:0046872">
    <property type="term" value="F:metal ion binding"/>
    <property type="evidence" value="ECO:0007669"/>
    <property type="project" value="InterPro"/>
</dbReference>
<feature type="domain" description="HMA" evidence="2">
    <location>
        <begin position="20"/>
        <end position="90"/>
    </location>
</feature>
<dbReference type="Pfam" id="PF00403">
    <property type="entry name" value="HMA"/>
    <property type="match status" value="1"/>
</dbReference>
<dbReference type="OrthoDB" id="5513217at2"/>
<accession>A0A255ZL13</accession>
<evidence type="ECO:0000256" key="1">
    <source>
        <dbReference type="SAM" id="SignalP"/>
    </source>
</evidence>
<sequence>MKNLVYLVLLFVAFSAQAQQKNKNAKVNVEVNGNCEQCKKRIEKAAYSVPGVKSAEWHIDDKVLQLIINETKCSVTDVEKAVAKIGHDTKNVKANDETYNNLHHCCKYDRKE</sequence>
<dbReference type="Gene3D" id="3.30.70.100">
    <property type="match status" value="1"/>
</dbReference>
<keyword evidence="1" id="KW-0732">Signal</keyword>
<feature type="chain" id="PRO_5012784529" evidence="1">
    <location>
        <begin position="19"/>
        <end position="112"/>
    </location>
</feature>
<dbReference type="Proteomes" id="UP000216035">
    <property type="component" value="Unassembled WGS sequence"/>
</dbReference>
<dbReference type="InterPro" id="IPR036163">
    <property type="entry name" value="HMA_dom_sf"/>
</dbReference>
<keyword evidence="4" id="KW-1185">Reference proteome</keyword>
<evidence type="ECO:0000313" key="4">
    <source>
        <dbReference type="Proteomes" id="UP000216035"/>
    </source>
</evidence>
<evidence type="ECO:0000259" key="2">
    <source>
        <dbReference type="PROSITE" id="PS50846"/>
    </source>
</evidence>
<proteinExistence type="predicted"/>
<reference evidence="3 4" key="1">
    <citation type="submission" date="2017-07" db="EMBL/GenBank/DDBJ databases">
        <title>Flavobacterium cyanobacteriorum sp. nov., isolated from cyanobacterial aggregates in a eutrophic lake.</title>
        <authorList>
            <person name="Cai H."/>
        </authorList>
    </citation>
    <scope>NUCLEOTIDE SEQUENCE [LARGE SCALE GENOMIC DNA]</scope>
    <source>
        <strain evidence="3 4">TH167</strain>
    </source>
</reference>
<protein>
    <submittedName>
        <fullName evidence="3">Metal transporter</fullName>
    </submittedName>
</protein>
<gene>
    <name evidence="3" type="ORF">CHX27_12015</name>
</gene>
<feature type="signal peptide" evidence="1">
    <location>
        <begin position="1"/>
        <end position="18"/>
    </location>
</feature>